<sequence>VSEQIVWILQCMYSDQCGEAQPPDLIWLDIGIARFIIITYVSLTVNGDVCFALCLVHHPASIGVCHGMRFCTFGTSACVTSNNGFICKAGLKHASSITGDLLVM</sequence>
<protein>
    <submittedName>
        <fullName evidence="1">Uncharacterized protein</fullName>
    </submittedName>
</protein>
<accession>A0A812LYI9</accession>
<gene>
    <name evidence="1" type="ORF">SNAT2548_LOCUS12747</name>
</gene>
<comment type="caution">
    <text evidence="1">The sequence shown here is derived from an EMBL/GenBank/DDBJ whole genome shotgun (WGS) entry which is preliminary data.</text>
</comment>
<dbReference type="EMBL" id="CAJNDS010001256">
    <property type="protein sequence ID" value="CAE7253486.1"/>
    <property type="molecule type" value="Genomic_DNA"/>
</dbReference>
<dbReference type="Proteomes" id="UP000604046">
    <property type="component" value="Unassembled WGS sequence"/>
</dbReference>
<name>A0A812LYI9_9DINO</name>
<keyword evidence="2" id="KW-1185">Reference proteome</keyword>
<proteinExistence type="predicted"/>
<dbReference type="AlphaFoldDB" id="A0A812LYI9"/>
<evidence type="ECO:0000313" key="1">
    <source>
        <dbReference type="EMBL" id="CAE7253486.1"/>
    </source>
</evidence>
<organism evidence="1 2">
    <name type="scientific">Symbiodinium natans</name>
    <dbReference type="NCBI Taxonomy" id="878477"/>
    <lineage>
        <taxon>Eukaryota</taxon>
        <taxon>Sar</taxon>
        <taxon>Alveolata</taxon>
        <taxon>Dinophyceae</taxon>
        <taxon>Suessiales</taxon>
        <taxon>Symbiodiniaceae</taxon>
        <taxon>Symbiodinium</taxon>
    </lineage>
</organism>
<evidence type="ECO:0000313" key="2">
    <source>
        <dbReference type="Proteomes" id="UP000604046"/>
    </source>
</evidence>
<reference evidence="1" key="1">
    <citation type="submission" date="2021-02" db="EMBL/GenBank/DDBJ databases">
        <authorList>
            <person name="Dougan E. K."/>
            <person name="Rhodes N."/>
            <person name="Thang M."/>
            <person name="Chan C."/>
        </authorList>
    </citation>
    <scope>NUCLEOTIDE SEQUENCE</scope>
</reference>
<feature type="non-terminal residue" evidence="1">
    <location>
        <position position="1"/>
    </location>
</feature>